<dbReference type="AlphaFoldDB" id="A0A0M9WIG2"/>
<organism evidence="3 4">
    <name type="scientific">Penicillium nordicum</name>
    <dbReference type="NCBI Taxonomy" id="229535"/>
    <lineage>
        <taxon>Eukaryota</taxon>
        <taxon>Fungi</taxon>
        <taxon>Dikarya</taxon>
        <taxon>Ascomycota</taxon>
        <taxon>Pezizomycotina</taxon>
        <taxon>Eurotiomycetes</taxon>
        <taxon>Eurotiomycetidae</taxon>
        <taxon>Eurotiales</taxon>
        <taxon>Aspergillaceae</taxon>
        <taxon>Penicillium</taxon>
    </lineage>
</organism>
<comment type="caution">
    <text evidence="3">The sequence shown here is derived from an EMBL/GenBank/DDBJ whole genome shotgun (WGS) entry which is preliminary data.</text>
</comment>
<accession>A0A0M9WIG2</accession>
<protein>
    <submittedName>
        <fullName evidence="3">Uncharacterized protein</fullName>
    </submittedName>
</protein>
<evidence type="ECO:0000256" key="1">
    <source>
        <dbReference type="SAM" id="MobiDB-lite"/>
    </source>
</evidence>
<name>A0A0M9WIG2_9EURO</name>
<evidence type="ECO:0000313" key="3">
    <source>
        <dbReference type="EMBL" id="KOS46083.1"/>
    </source>
</evidence>
<evidence type="ECO:0000313" key="4">
    <source>
        <dbReference type="Proteomes" id="UP000037696"/>
    </source>
</evidence>
<keyword evidence="4" id="KW-1185">Reference proteome</keyword>
<gene>
    <name evidence="3" type="ORF">ACN38_g3014</name>
</gene>
<feature type="region of interest" description="Disordered" evidence="1">
    <location>
        <begin position="49"/>
        <end position="68"/>
    </location>
</feature>
<proteinExistence type="predicted"/>
<dbReference type="Proteomes" id="UP000037696">
    <property type="component" value="Unassembled WGS sequence"/>
</dbReference>
<keyword evidence="2" id="KW-0812">Transmembrane</keyword>
<sequence>MPRHSRVNTSGLWTQGRTLREPHGLFFFFFFFFPLSLLNNLNCSHPLFENPPHHIPSPPTKKKKIQHI</sequence>
<dbReference type="EMBL" id="LHQQ01000034">
    <property type="protein sequence ID" value="KOS46083.1"/>
    <property type="molecule type" value="Genomic_DNA"/>
</dbReference>
<reference evidence="3 4" key="1">
    <citation type="submission" date="2015-08" db="EMBL/GenBank/DDBJ databases">
        <title>Genome sequencing of Penicillium nordicum.</title>
        <authorList>
            <person name="Nguyen H.D."/>
            <person name="Seifert K.A."/>
        </authorList>
    </citation>
    <scope>NUCLEOTIDE SEQUENCE [LARGE SCALE GENOMIC DNA]</scope>
    <source>
        <strain evidence="3 4">DAOMC 185683</strain>
    </source>
</reference>
<feature type="transmembrane region" description="Helical" evidence="2">
    <location>
        <begin position="24"/>
        <end position="41"/>
    </location>
</feature>
<evidence type="ECO:0000256" key="2">
    <source>
        <dbReference type="SAM" id="Phobius"/>
    </source>
</evidence>
<keyword evidence="2" id="KW-1133">Transmembrane helix</keyword>
<keyword evidence="2" id="KW-0472">Membrane</keyword>